<comment type="caution">
    <text evidence="2">The sequence shown here is derived from an EMBL/GenBank/DDBJ whole genome shotgun (WGS) entry which is preliminary data.</text>
</comment>
<feature type="region of interest" description="Disordered" evidence="1">
    <location>
        <begin position="81"/>
        <end position="116"/>
    </location>
</feature>
<accession>A0A8H3ZQ90</accession>
<proteinExistence type="predicted"/>
<keyword evidence="3" id="KW-1185">Reference proteome</keyword>
<feature type="compositionally biased region" description="Basic and acidic residues" evidence="1">
    <location>
        <begin position="101"/>
        <end position="116"/>
    </location>
</feature>
<dbReference type="AlphaFoldDB" id="A0A8H3ZQ90"/>
<evidence type="ECO:0000313" key="3">
    <source>
        <dbReference type="Proteomes" id="UP000434172"/>
    </source>
</evidence>
<sequence length="116" mass="12339">MSNINYTIGHEAQDSDKEWFSPPQPCLQNTPSPQPHHQHSQLSNPPPCQSTPQTSQPIQEDKSSRAGIISATAGSLTAHLLGGGILSTTGGAMAGAVGAKKISERKREKKQRDGEI</sequence>
<reference evidence="2 3" key="1">
    <citation type="submission" date="2019-12" db="EMBL/GenBank/DDBJ databases">
        <title>A genome sequence resource for the geographically widespread anthracnose pathogen Colletotrichum asianum.</title>
        <authorList>
            <person name="Meng Y."/>
        </authorList>
    </citation>
    <scope>NUCLEOTIDE SEQUENCE [LARGE SCALE GENOMIC DNA]</scope>
    <source>
        <strain evidence="2 3">ICMP 18580</strain>
    </source>
</reference>
<evidence type="ECO:0000313" key="2">
    <source>
        <dbReference type="EMBL" id="KAF0322151.1"/>
    </source>
</evidence>
<name>A0A8H3ZQ90_9PEZI</name>
<dbReference type="EMBL" id="WOWK01000064">
    <property type="protein sequence ID" value="KAF0322151.1"/>
    <property type="molecule type" value="Genomic_DNA"/>
</dbReference>
<feature type="region of interest" description="Disordered" evidence="1">
    <location>
        <begin position="1"/>
        <end position="67"/>
    </location>
</feature>
<dbReference type="Proteomes" id="UP000434172">
    <property type="component" value="Unassembled WGS sequence"/>
</dbReference>
<organism evidence="2 3">
    <name type="scientific">Colletotrichum asianum</name>
    <dbReference type="NCBI Taxonomy" id="702518"/>
    <lineage>
        <taxon>Eukaryota</taxon>
        <taxon>Fungi</taxon>
        <taxon>Dikarya</taxon>
        <taxon>Ascomycota</taxon>
        <taxon>Pezizomycotina</taxon>
        <taxon>Sordariomycetes</taxon>
        <taxon>Hypocreomycetidae</taxon>
        <taxon>Glomerellales</taxon>
        <taxon>Glomerellaceae</taxon>
        <taxon>Colletotrichum</taxon>
        <taxon>Colletotrichum gloeosporioides species complex</taxon>
    </lineage>
</organism>
<gene>
    <name evidence="2" type="ORF">GQ607_010654</name>
</gene>
<feature type="compositionally biased region" description="Low complexity" evidence="1">
    <location>
        <begin position="86"/>
        <end position="99"/>
    </location>
</feature>
<evidence type="ECO:0000256" key="1">
    <source>
        <dbReference type="SAM" id="MobiDB-lite"/>
    </source>
</evidence>
<protein>
    <submittedName>
        <fullName evidence="2">Uncharacterized protein</fullName>
    </submittedName>
</protein>